<dbReference type="GO" id="GO:0005634">
    <property type="term" value="C:nucleus"/>
    <property type="evidence" value="ECO:0007669"/>
    <property type="project" value="UniProtKB-SubCell"/>
</dbReference>
<comment type="subcellular location">
    <subcellularLocation>
        <location evidence="10">Mitochondrion matrix</location>
    </subcellularLocation>
    <subcellularLocation>
        <location evidence="10">Nucleus</location>
    </subcellularLocation>
    <subcellularLocation>
        <location evidence="10">Cytoplasm</location>
    </subcellularLocation>
    <text evidence="10">Predominantly in the mitochondria and in the nucleus.</text>
</comment>
<comment type="similarity">
    <text evidence="1">Belongs to the class I-like SAM-binding methyltransferase superfamily. TRM5/TYW2 family.</text>
</comment>
<dbReference type="PANTHER" id="PTHR23245">
    <property type="entry name" value="TRNA METHYLTRANSFERASE"/>
    <property type="match status" value="1"/>
</dbReference>
<dbReference type="Gene3D" id="3.30.300.110">
    <property type="entry name" value="Met-10+ protein-like domains"/>
    <property type="match status" value="1"/>
</dbReference>
<evidence type="ECO:0000313" key="12">
    <source>
        <dbReference type="EMBL" id="RLM92633.1"/>
    </source>
</evidence>
<evidence type="ECO:0000256" key="2">
    <source>
        <dbReference type="ARBA" id="ARBA00022490"/>
    </source>
</evidence>
<dbReference type="EMBL" id="PQIB02000010">
    <property type="protein sequence ID" value="RLM92633.1"/>
    <property type="molecule type" value="Genomic_DNA"/>
</dbReference>
<feature type="binding site" evidence="10">
    <location>
        <begin position="218"/>
        <end position="219"/>
    </location>
    <ligand>
        <name>S-adenosyl-L-methionine</name>
        <dbReference type="ChEBI" id="CHEBI:59789"/>
    </ligand>
</feature>
<organism evidence="12 13">
    <name type="scientific">Panicum miliaceum</name>
    <name type="common">Proso millet</name>
    <name type="synonym">Broomcorn millet</name>
    <dbReference type="NCBI Taxonomy" id="4540"/>
    <lineage>
        <taxon>Eukaryota</taxon>
        <taxon>Viridiplantae</taxon>
        <taxon>Streptophyta</taxon>
        <taxon>Embryophyta</taxon>
        <taxon>Tracheophyta</taxon>
        <taxon>Spermatophyta</taxon>
        <taxon>Magnoliopsida</taxon>
        <taxon>Liliopsida</taxon>
        <taxon>Poales</taxon>
        <taxon>Poaceae</taxon>
        <taxon>PACMAD clade</taxon>
        <taxon>Panicoideae</taxon>
        <taxon>Panicodae</taxon>
        <taxon>Paniceae</taxon>
        <taxon>Panicinae</taxon>
        <taxon>Panicum</taxon>
        <taxon>Panicum sect. Panicum</taxon>
    </lineage>
</organism>
<comment type="similarity">
    <text evidence="10">Belongs to the TRM5 / TYW2 family.</text>
</comment>
<sequence>MMHQSLLMWTGDVGENRMVTAQGLIISGNTAFANSGFRQKVQSVQVLEALLPEGIIIPTGFETVGHIAHLNLRDEHLPYKKLIAQVVLDKNKPKIQTVVNKTDAIQNDYRTMQLEVLAGNDSLRTMVIESGLRFQVDLGAVYWNSRLATERQRLINNIFRDSDVVCDMFSGVGPLAISAAKKVKYVYANDINPTAVEYLERNMVLNKLERKIEVFNMDARRFISSIYSSQHVHPVTQIVMNLPNDAAEFLGGYFQIPFRTSTFARVLRILEDRGILRNSQSGLRYVMPMIHVYGFSKAEDPEHDFNEYLRLKLQRINVALGENVDSVEMHRVRLVAPGKWMICASFTLPESVAIAQPNYISC</sequence>
<dbReference type="GO" id="GO:0052906">
    <property type="term" value="F:tRNA (guanine(37)-N1)-methyltransferase activity"/>
    <property type="evidence" value="ECO:0007669"/>
    <property type="project" value="UniProtKB-UniRule"/>
</dbReference>
<dbReference type="EC" id="2.1.1.228" evidence="10"/>
<name>A0A3L6R1H5_PANMI</name>
<evidence type="ECO:0000256" key="3">
    <source>
        <dbReference type="ARBA" id="ARBA00022603"/>
    </source>
</evidence>
<dbReference type="CDD" id="cd02440">
    <property type="entry name" value="AdoMet_MTases"/>
    <property type="match status" value="1"/>
</dbReference>
<dbReference type="Pfam" id="PF25133">
    <property type="entry name" value="TYW2_N_2"/>
    <property type="match status" value="1"/>
</dbReference>
<dbReference type="OrthoDB" id="408788at2759"/>
<dbReference type="Pfam" id="PF02475">
    <property type="entry name" value="TRM5-TYW2_MTfase"/>
    <property type="match status" value="1"/>
</dbReference>
<dbReference type="Proteomes" id="UP000275267">
    <property type="component" value="Unassembled WGS sequence"/>
</dbReference>
<dbReference type="HAMAP" id="MF_03152">
    <property type="entry name" value="TRM5"/>
    <property type="match status" value="1"/>
</dbReference>
<dbReference type="FunFam" id="3.30.300.110:FF:000001">
    <property type="entry name" value="tRNA (guanine(37)-N1)-methyltransferase"/>
    <property type="match status" value="1"/>
</dbReference>
<feature type="domain" description="SAM-dependent methyltransferase TRM5/TYW2-type" evidence="11">
    <location>
        <begin position="61"/>
        <end position="350"/>
    </location>
</feature>
<dbReference type="PROSITE" id="PS51684">
    <property type="entry name" value="SAM_MT_TRM5_TYW2"/>
    <property type="match status" value="1"/>
</dbReference>
<evidence type="ECO:0000259" key="11">
    <source>
        <dbReference type="PROSITE" id="PS51684"/>
    </source>
</evidence>
<evidence type="ECO:0000256" key="5">
    <source>
        <dbReference type="ARBA" id="ARBA00022691"/>
    </source>
</evidence>
<dbReference type="GO" id="GO:0005759">
    <property type="term" value="C:mitochondrial matrix"/>
    <property type="evidence" value="ECO:0007669"/>
    <property type="project" value="UniProtKB-SubCell"/>
</dbReference>
<comment type="caution">
    <text evidence="12">The sequence shown here is derived from an EMBL/GenBank/DDBJ whole genome shotgun (WGS) entry which is preliminary data.</text>
</comment>
<dbReference type="STRING" id="4540.A0A3L6R1H5"/>
<dbReference type="InterPro" id="IPR056743">
    <property type="entry name" value="TRM5-TYW2-like_MTfase"/>
</dbReference>
<keyword evidence="13" id="KW-1185">Reference proteome</keyword>
<evidence type="ECO:0000256" key="8">
    <source>
        <dbReference type="ARBA" id="ARBA00023242"/>
    </source>
</evidence>
<evidence type="ECO:0000256" key="9">
    <source>
        <dbReference type="ARBA" id="ARBA00047783"/>
    </source>
</evidence>
<dbReference type="Gene3D" id="3.40.50.150">
    <property type="entry name" value="Vaccinia Virus protein VP39"/>
    <property type="match status" value="1"/>
</dbReference>
<accession>A0A3L6R1H5</accession>
<dbReference type="PANTHER" id="PTHR23245:SF43">
    <property type="entry name" value="TRNA (GUANINE(37)-N1)-METHYLTRANSFERASE 2"/>
    <property type="match status" value="1"/>
</dbReference>
<keyword evidence="6 10" id="KW-0819">tRNA processing</keyword>
<feature type="binding site" evidence="10">
    <location>
        <position position="151"/>
    </location>
    <ligand>
        <name>S-adenosyl-L-methionine</name>
        <dbReference type="ChEBI" id="CHEBI:59789"/>
    </ligand>
</feature>
<evidence type="ECO:0000256" key="10">
    <source>
        <dbReference type="HAMAP-Rule" id="MF_03152"/>
    </source>
</evidence>
<comment type="subunit">
    <text evidence="10">Monomer.</text>
</comment>
<evidence type="ECO:0000256" key="7">
    <source>
        <dbReference type="ARBA" id="ARBA00023128"/>
    </source>
</evidence>
<proteinExistence type="inferred from homology"/>
<keyword evidence="8 10" id="KW-0539">Nucleus</keyword>
<keyword evidence="7 10" id="KW-0496">Mitochondrion</keyword>
<keyword evidence="2 10" id="KW-0963">Cytoplasm</keyword>
<evidence type="ECO:0000256" key="4">
    <source>
        <dbReference type="ARBA" id="ARBA00022679"/>
    </source>
</evidence>
<feature type="binding site" evidence="10">
    <location>
        <begin position="190"/>
        <end position="191"/>
    </location>
    <ligand>
        <name>S-adenosyl-L-methionine</name>
        <dbReference type="ChEBI" id="CHEBI:59789"/>
    </ligand>
</feature>
<evidence type="ECO:0000256" key="6">
    <source>
        <dbReference type="ARBA" id="ARBA00022694"/>
    </source>
</evidence>
<dbReference type="SUPFAM" id="SSF53335">
    <property type="entry name" value="S-adenosyl-L-methionine-dependent methyltransferases"/>
    <property type="match status" value="1"/>
</dbReference>
<comment type="catalytic activity">
    <reaction evidence="9 10">
        <text>guanosine(37) in tRNA + S-adenosyl-L-methionine = N(1)-methylguanosine(37) in tRNA + S-adenosyl-L-homocysteine + H(+)</text>
        <dbReference type="Rhea" id="RHEA:36899"/>
        <dbReference type="Rhea" id="RHEA-COMP:10145"/>
        <dbReference type="Rhea" id="RHEA-COMP:10147"/>
        <dbReference type="ChEBI" id="CHEBI:15378"/>
        <dbReference type="ChEBI" id="CHEBI:57856"/>
        <dbReference type="ChEBI" id="CHEBI:59789"/>
        <dbReference type="ChEBI" id="CHEBI:73542"/>
        <dbReference type="ChEBI" id="CHEBI:74269"/>
        <dbReference type="EC" id="2.1.1.228"/>
    </reaction>
</comment>
<keyword evidence="4 10" id="KW-0808">Transferase</keyword>
<comment type="function">
    <text evidence="10">Specifically methylates the N1 position of guanosine-37 in various cytoplasmic and mitochondrial tRNAs. Methylation is not dependent on the nature of the nucleoside 5' of the target nucleoside. This is the first step in the biosynthesis of wybutosine (yW), a modified base adjacent to the anticodon of tRNAs and required for accurate decoding.</text>
</comment>
<dbReference type="InterPro" id="IPR030382">
    <property type="entry name" value="MeTrfase_TRM5/TYW2"/>
</dbReference>
<reference evidence="13" key="1">
    <citation type="journal article" date="2019" name="Nat. Commun.">
        <title>The genome of broomcorn millet.</title>
        <authorList>
            <person name="Zou C."/>
            <person name="Miki D."/>
            <person name="Li D."/>
            <person name="Tang Q."/>
            <person name="Xiao L."/>
            <person name="Rajput S."/>
            <person name="Deng P."/>
            <person name="Jia W."/>
            <person name="Huang R."/>
            <person name="Zhang M."/>
            <person name="Sun Y."/>
            <person name="Hu J."/>
            <person name="Fu X."/>
            <person name="Schnable P.S."/>
            <person name="Li F."/>
            <person name="Zhang H."/>
            <person name="Feng B."/>
            <person name="Zhu X."/>
            <person name="Liu R."/>
            <person name="Schnable J.C."/>
            <person name="Zhu J.-K."/>
            <person name="Zhang H."/>
        </authorList>
    </citation>
    <scope>NUCLEOTIDE SEQUENCE [LARGE SCALE GENOMIC DNA]</scope>
</reference>
<dbReference type="InterPro" id="IPR056744">
    <property type="entry name" value="TRM5/TYW2-like_N"/>
</dbReference>
<evidence type="ECO:0000256" key="1">
    <source>
        <dbReference type="ARBA" id="ARBA00009775"/>
    </source>
</evidence>
<dbReference type="GO" id="GO:0002939">
    <property type="term" value="P:tRNA N1-guanine methylation"/>
    <property type="evidence" value="ECO:0007669"/>
    <property type="project" value="TreeGrafter"/>
</dbReference>
<dbReference type="AlphaFoldDB" id="A0A3L6R1H5"/>
<feature type="binding site" evidence="10">
    <location>
        <position position="241"/>
    </location>
    <ligand>
        <name>S-adenosyl-L-methionine</name>
        <dbReference type="ChEBI" id="CHEBI:59789"/>
    </ligand>
</feature>
<dbReference type="InterPro" id="IPR025792">
    <property type="entry name" value="tRNA_Gua_MeTrfase_euk"/>
</dbReference>
<dbReference type="InterPro" id="IPR029063">
    <property type="entry name" value="SAM-dependent_MTases_sf"/>
</dbReference>
<evidence type="ECO:0000313" key="13">
    <source>
        <dbReference type="Proteomes" id="UP000275267"/>
    </source>
</evidence>
<keyword evidence="3 10" id="KW-0489">Methyltransferase</keyword>
<gene>
    <name evidence="12" type="ORF">C2845_PM08G13870</name>
</gene>
<dbReference type="GO" id="GO:0070901">
    <property type="term" value="P:mitochondrial tRNA methylation"/>
    <property type="evidence" value="ECO:0007669"/>
    <property type="project" value="UniProtKB-ARBA"/>
</dbReference>
<keyword evidence="5 10" id="KW-0949">S-adenosyl-L-methionine</keyword>
<protein>
    <recommendedName>
        <fullName evidence="10">tRNA (guanine(37)-N1)-methyltransferase</fullName>
        <ecNumber evidence="10">2.1.1.228</ecNumber>
    </recommendedName>
    <alternativeName>
        <fullName evidence="10">M1G-methyltransferase</fullName>
    </alternativeName>
    <alternativeName>
        <fullName evidence="10">tRNA [GM37] methyltransferase</fullName>
    </alternativeName>
    <alternativeName>
        <fullName evidence="10">tRNA methyltransferase 5 homolog</fullName>
    </alternativeName>
</protein>